<protein>
    <submittedName>
        <fullName evidence="2">PRKCQ</fullName>
        <ecNumber evidence="2">2.7.11.13</ecNumber>
    </submittedName>
</protein>
<feature type="transmembrane region" description="Helical" evidence="1">
    <location>
        <begin position="45"/>
        <end position="68"/>
    </location>
</feature>
<keyword evidence="1" id="KW-1133">Transmembrane helix</keyword>
<dbReference type="EC" id="2.7.11.13" evidence="2"/>
<feature type="transmembrane region" description="Helical" evidence="1">
    <location>
        <begin position="139"/>
        <end position="158"/>
    </location>
</feature>
<keyword evidence="1" id="KW-0812">Transmembrane</keyword>
<proteinExistence type="predicted"/>
<dbReference type="GO" id="GO:0004697">
    <property type="term" value="F:diacylglycerol-dependent serine/threonine kinase activity"/>
    <property type="evidence" value="ECO:0007669"/>
    <property type="project" value="UniProtKB-EC"/>
</dbReference>
<evidence type="ECO:0000256" key="1">
    <source>
        <dbReference type="SAM" id="Phobius"/>
    </source>
</evidence>
<comment type="caution">
    <text evidence="2">The sequence shown here is derived from an EMBL/GenBank/DDBJ whole genome shotgun (WGS) entry which is preliminary data.</text>
</comment>
<dbReference type="Proteomes" id="UP000597762">
    <property type="component" value="Unassembled WGS sequence"/>
</dbReference>
<keyword evidence="2" id="KW-0808">Transferase</keyword>
<name>A0A812C6M1_ACAPH</name>
<dbReference type="AlphaFoldDB" id="A0A812C6M1"/>
<dbReference type="EMBL" id="CAHIKZ030001169">
    <property type="protein sequence ID" value="CAE1255142.1"/>
    <property type="molecule type" value="Genomic_DNA"/>
</dbReference>
<evidence type="ECO:0000313" key="3">
    <source>
        <dbReference type="Proteomes" id="UP000597762"/>
    </source>
</evidence>
<reference evidence="2" key="1">
    <citation type="submission" date="2021-01" db="EMBL/GenBank/DDBJ databases">
        <authorList>
            <person name="Li R."/>
            <person name="Bekaert M."/>
        </authorList>
    </citation>
    <scope>NUCLEOTIDE SEQUENCE</scope>
    <source>
        <strain evidence="2">Farmed</strain>
    </source>
</reference>
<organism evidence="2 3">
    <name type="scientific">Acanthosepion pharaonis</name>
    <name type="common">Pharaoh cuttlefish</name>
    <name type="synonym">Sepia pharaonis</name>
    <dbReference type="NCBI Taxonomy" id="158019"/>
    <lineage>
        <taxon>Eukaryota</taxon>
        <taxon>Metazoa</taxon>
        <taxon>Spiralia</taxon>
        <taxon>Lophotrochozoa</taxon>
        <taxon>Mollusca</taxon>
        <taxon>Cephalopoda</taxon>
        <taxon>Coleoidea</taxon>
        <taxon>Decapodiformes</taxon>
        <taxon>Sepiida</taxon>
        <taxon>Sepiina</taxon>
        <taxon>Sepiidae</taxon>
        <taxon>Acanthosepion</taxon>
    </lineage>
</organism>
<sequence length="162" mass="18811">MCDDDSASRRQPDLFSASRNSVIVSILVHSFMLRIRLLNCLHLRLLLTSSSFLYTYLSIEPCFALIAGPLEPHSVLIVFTPFKLELLVLIHATFHTNSTSFFPFSPSLFIWFASYLIKLLFSIFLIQPSRTDSWEHPSLTHPYLTFIVISILYSFYFCRFFL</sequence>
<feature type="transmembrane region" description="Helical" evidence="1">
    <location>
        <begin position="74"/>
        <end position="96"/>
    </location>
</feature>
<gene>
    <name evidence="2" type="ORF">SPHA_29399</name>
</gene>
<evidence type="ECO:0000313" key="2">
    <source>
        <dbReference type="EMBL" id="CAE1255142.1"/>
    </source>
</evidence>
<feature type="transmembrane region" description="Helical" evidence="1">
    <location>
        <begin position="108"/>
        <end position="127"/>
    </location>
</feature>
<keyword evidence="1" id="KW-0472">Membrane</keyword>
<keyword evidence="3" id="KW-1185">Reference proteome</keyword>
<accession>A0A812C6M1</accession>